<dbReference type="OrthoDB" id="5418286at2"/>
<evidence type="ECO:0000313" key="3">
    <source>
        <dbReference type="EMBL" id="TDD07638.1"/>
    </source>
</evidence>
<dbReference type="PANTHER" id="PTHR38110">
    <property type="entry name" value="CHROMOSOME 23, WHOLE GENOME SHOTGUN SEQUENCE"/>
    <property type="match status" value="1"/>
</dbReference>
<dbReference type="Proteomes" id="UP000295674">
    <property type="component" value="Unassembled WGS sequence"/>
</dbReference>
<dbReference type="Pfam" id="PF20789">
    <property type="entry name" value="4HBT_3C"/>
    <property type="match status" value="1"/>
</dbReference>
<reference evidence="3 4" key="1">
    <citation type="submission" date="2019-03" db="EMBL/GenBank/DDBJ databases">
        <title>Draft genome sequences of novel Actinobacteria.</title>
        <authorList>
            <person name="Sahin N."/>
            <person name="Ay H."/>
            <person name="Saygin H."/>
        </authorList>
    </citation>
    <scope>NUCLEOTIDE SEQUENCE [LARGE SCALE GENOMIC DNA]</scope>
    <source>
        <strain evidence="3 4">16K309</strain>
    </source>
</reference>
<dbReference type="EMBL" id="SMKS01000010">
    <property type="protein sequence ID" value="TDD07638.1"/>
    <property type="molecule type" value="Genomic_DNA"/>
</dbReference>
<dbReference type="InterPro" id="IPR042171">
    <property type="entry name" value="Acyl-CoA_hotdog"/>
</dbReference>
<accession>A0A4R4VP26</accession>
<gene>
    <name evidence="3" type="ORF">E1181_09480</name>
</gene>
<name>A0A4R4VP26_9PSEU</name>
<evidence type="ECO:0000313" key="4">
    <source>
        <dbReference type="Proteomes" id="UP000295674"/>
    </source>
</evidence>
<comment type="caution">
    <text evidence="3">The sequence shown here is derived from an EMBL/GenBank/DDBJ whole genome shotgun (WGS) entry which is preliminary data.</text>
</comment>
<organism evidence="3 4">
    <name type="scientific">Saccharopolyspora terrae</name>
    <dbReference type="NCBI Taxonomy" id="2530384"/>
    <lineage>
        <taxon>Bacteria</taxon>
        <taxon>Bacillati</taxon>
        <taxon>Actinomycetota</taxon>
        <taxon>Actinomycetes</taxon>
        <taxon>Pseudonocardiales</taxon>
        <taxon>Pseudonocardiaceae</taxon>
        <taxon>Saccharopolyspora</taxon>
    </lineage>
</organism>
<dbReference type="Pfam" id="PF13622">
    <property type="entry name" value="4HBT_3"/>
    <property type="match status" value="1"/>
</dbReference>
<dbReference type="AlphaFoldDB" id="A0A4R4VP26"/>
<dbReference type="SUPFAM" id="SSF54637">
    <property type="entry name" value="Thioesterase/thiol ester dehydrase-isomerase"/>
    <property type="match status" value="2"/>
</dbReference>
<dbReference type="RefSeq" id="WP_132673597.1">
    <property type="nucleotide sequence ID" value="NZ_SMKS01000010.1"/>
</dbReference>
<evidence type="ECO:0000259" key="2">
    <source>
        <dbReference type="Pfam" id="PF20789"/>
    </source>
</evidence>
<dbReference type="InterPro" id="IPR049450">
    <property type="entry name" value="ACOT8-like_C"/>
</dbReference>
<dbReference type="InterPro" id="IPR049449">
    <property type="entry name" value="TesB_ACOT8-like_N"/>
</dbReference>
<dbReference type="InterPro" id="IPR052389">
    <property type="entry name" value="Sec_Metab_Biosynth-Assoc"/>
</dbReference>
<dbReference type="PANTHER" id="PTHR38110:SF1">
    <property type="entry name" value="THIOESTERASE DOMAIN-CONTAINING PROTEIN"/>
    <property type="match status" value="1"/>
</dbReference>
<feature type="domain" description="Acyl-CoA thioesterase-like N-terminal HotDog" evidence="1">
    <location>
        <begin position="28"/>
        <end position="110"/>
    </location>
</feature>
<dbReference type="Gene3D" id="2.40.160.210">
    <property type="entry name" value="Acyl-CoA thioesterase, double hotdog domain"/>
    <property type="match status" value="1"/>
</dbReference>
<dbReference type="InterPro" id="IPR029069">
    <property type="entry name" value="HotDog_dom_sf"/>
</dbReference>
<keyword evidence="4" id="KW-1185">Reference proteome</keyword>
<sequence length="270" mass="28954">MTTAKRTTFADVSRIDEISPGAFTAEADPEWTIGGKPNGGYLLGMLGRAATQSATHQHVLAASAHYLSSPKPGPIHLVTEVLRTGRSASQVRARMSQDENPCVEATFTLGTLAQDSTPQWTDGTPEPGPFAQDDCEPVNGARGVAILDQVDLRIHPDDSGFSRGTPNGSGVLRGWLGLPDGEHFDPISLLYAVDSFPPATMNIAITGWVPTLELTAYVRALPAPGPVRILHKAQLIDDNRVDESCFVWDSRDRLVAQATQLAGIRLNPPE</sequence>
<evidence type="ECO:0000259" key="1">
    <source>
        <dbReference type="Pfam" id="PF13622"/>
    </source>
</evidence>
<proteinExistence type="predicted"/>
<feature type="domain" description="Acyl-CoA thioesterase-like C-terminal" evidence="2">
    <location>
        <begin position="133"/>
        <end position="262"/>
    </location>
</feature>
<protein>
    <submittedName>
        <fullName evidence="3">Thioesterase family protein</fullName>
    </submittedName>
</protein>